<evidence type="ECO:0000256" key="5">
    <source>
        <dbReference type="ARBA" id="ARBA00022840"/>
    </source>
</evidence>
<dbReference type="Gene3D" id="1.10.510.10">
    <property type="entry name" value="Transferase(Phosphotransferase) domain 1"/>
    <property type="match status" value="1"/>
</dbReference>
<dbReference type="InterPro" id="IPR050660">
    <property type="entry name" value="NEK_Ser/Thr_kinase"/>
</dbReference>
<dbReference type="SUPFAM" id="SSF56112">
    <property type="entry name" value="Protein kinase-like (PK-like)"/>
    <property type="match status" value="1"/>
</dbReference>
<dbReference type="EMBL" id="KQ092819">
    <property type="protein sequence ID" value="KMS94518.1"/>
    <property type="molecule type" value="Genomic_DNA"/>
</dbReference>
<keyword evidence="4" id="KW-0418">Kinase</keyword>
<dbReference type="EC" id="2.7.11.1" evidence="1"/>
<evidence type="ECO:0000256" key="3">
    <source>
        <dbReference type="ARBA" id="ARBA00022741"/>
    </source>
</evidence>
<accession>A0A0J8B3V2</accession>
<evidence type="ECO:0000256" key="1">
    <source>
        <dbReference type="ARBA" id="ARBA00012513"/>
    </source>
</evidence>
<dbReference type="OrthoDB" id="10252171at2759"/>
<dbReference type="PANTHER" id="PTHR43671">
    <property type="entry name" value="SERINE/THREONINE-PROTEIN KINASE NEK"/>
    <property type="match status" value="1"/>
</dbReference>
<dbReference type="Gramene" id="KMS94518">
    <property type="protein sequence ID" value="KMS94518"/>
    <property type="gene ID" value="BVRB_020610"/>
</dbReference>
<feature type="domain" description="Protein kinase" evidence="6">
    <location>
        <begin position="1"/>
        <end position="116"/>
    </location>
</feature>
<keyword evidence="3" id="KW-0547">Nucleotide-binding</keyword>
<dbReference type="GO" id="GO:0005524">
    <property type="term" value="F:ATP binding"/>
    <property type="evidence" value="ECO:0007669"/>
    <property type="project" value="UniProtKB-KW"/>
</dbReference>
<dbReference type="AlphaFoldDB" id="A0A0J8B3V2"/>
<dbReference type="PANTHER" id="PTHR43671:SF13">
    <property type="entry name" value="SERINE_THREONINE-PROTEIN KINASE NEK2"/>
    <property type="match status" value="1"/>
</dbReference>
<evidence type="ECO:0000256" key="4">
    <source>
        <dbReference type="ARBA" id="ARBA00022777"/>
    </source>
</evidence>
<proteinExistence type="predicted"/>
<protein>
    <recommendedName>
        <fullName evidence="1">non-specific serine/threonine protein kinase</fullName>
        <ecNumber evidence="1">2.7.11.1</ecNumber>
    </recommendedName>
</protein>
<dbReference type="PROSITE" id="PS50011">
    <property type="entry name" value="PROTEIN_KINASE_DOM"/>
    <property type="match status" value="1"/>
</dbReference>
<dbReference type="InterPro" id="IPR011009">
    <property type="entry name" value="Kinase-like_dom_sf"/>
</dbReference>
<gene>
    <name evidence="7" type="ORF">BVRB_020610</name>
</gene>
<reference evidence="7 8" key="1">
    <citation type="journal article" date="2014" name="Nature">
        <title>The genome of the recently domesticated crop plant sugar beet (Beta vulgaris).</title>
        <authorList>
            <person name="Dohm J.C."/>
            <person name="Minoche A.E."/>
            <person name="Holtgrawe D."/>
            <person name="Capella-Gutierrez S."/>
            <person name="Zakrzewski F."/>
            <person name="Tafer H."/>
            <person name="Rupp O."/>
            <person name="Sorensen T.R."/>
            <person name="Stracke R."/>
            <person name="Reinhardt R."/>
            <person name="Goesmann A."/>
            <person name="Kraft T."/>
            <person name="Schulz B."/>
            <person name="Stadler P.F."/>
            <person name="Schmidt T."/>
            <person name="Gabaldon T."/>
            <person name="Lehrach H."/>
            <person name="Weisshaar B."/>
            <person name="Himmelbauer H."/>
        </authorList>
    </citation>
    <scope>NUCLEOTIDE SEQUENCE [LARGE SCALE GENOMIC DNA]</scope>
    <source>
        <tissue evidence="7">Taproot</tissue>
    </source>
</reference>
<keyword evidence="5" id="KW-0067">ATP-binding</keyword>
<name>A0A0J8B3V2_BETVV</name>
<evidence type="ECO:0000313" key="8">
    <source>
        <dbReference type="Proteomes" id="UP000035740"/>
    </source>
</evidence>
<feature type="non-terminal residue" evidence="7">
    <location>
        <position position="1"/>
    </location>
</feature>
<keyword evidence="2" id="KW-0808">Transferase</keyword>
<organism evidence="7 8">
    <name type="scientific">Beta vulgaris subsp. vulgaris</name>
    <name type="common">Beet</name>
    <dbReference type="NCBI Taxonomy" id="3555"/>
    <lineage>
        <taxon>Eukaryota</taxon>
        <taxon>Viridiplantae</taxon>
        <taxon>Streptophyta</taxon>
        <taxon>Embryophyta</taxon>
        <taxon>Tracheophyta</taxon>
        <taxon>Spermatophyta</taxon>
        <taxon>Magnoliopsida</taxon>
        <taxon>eudicotyledons</taxon>
        <taxon>Gunneridae</taxon>
        <taxon>Pentapetalae</taxon>
        <taxon>Caryophyllales</taxon>
        <taxon>Chenopodiaceae</taxon>
        <taxon>Betoideae</taxon>
        <taxon>Beta</taxon>
    </lineage>
</organism>
<sequence length="172" mass="19695">ILRLNSLRQHRAQLVDIGLRKFFFSALDSETRSYIAPEIERGDRVGPKADMWSVGAIVYRLLTPGSTFRDVKTKQSVLDLSKTQCSGEVRTTLKRLLSWNPSRRYSAADALEMNWLAKAHLVPFQLRLPRNSYISRLTMALHREKSANVSDQWSRTSPEVCLEENTFPVDSL</sequence>
<evidence type="ECO:0000259" key="6">
    <source>
        <dbReference type="PROSITE" id="PS50011"/>
    </source>
</evidence>
<evidence type="ECO:0000313" key="7">
    <source>
        <dbReference type="EMBL" id="KMS94518.1"/>
    </source>
</evidence>
<dbReference type="Pfam" id="PF00069">
    <property type="entry name" value="Pkinase"/>
    <property type="match status" value="1"/>
</dbReference>
<evidence type="ECO:0000256" key="2">
    <source>
        <dbReference type="ARBA" id="ARBA00022679"/>
    </source>
</evidence>
<dbReference type="GO" id="GO:0004674">
    <property type="term" value="F:protein serine/threonine kinase activity"/>
    <property type="evidence" value="ECO:0007669"/>
    <property type="project" value="UniProtKB-EC"/>
</dbReference>
<dbReference type="Proteomes" id="UP000035740">
    <property type="component" value="Unassembled WGS sequence"/>
</dbReference>
<keyword evidence="8" id="KW-1185">Reference proteome</keyword>
<dbReference type="InterPro" id="IPR000719">
    <property type="entry name" value="Prot_kinase_dom"/>
</dbReference>